<dbReference type="InterPro" id="IPR005677">
    <property type="entry name" value="Fum_hydII"/>
</dbReference>
<dbReference type="PANTHER" id="PTHR11444">
    <property type="entry name" value="ASPARTATEAMMONIA/ARGININOSUCCINATE/ADENYLOSUCCINATE LYASE"/>
    <property type="match status" value="1"/>
</dbReference>
<feature type="binding site" evidence="5">
    <location>
        <begin position="98"/>
        <end position="100"/>
    </location>
    <ligand>
        <name>substrate</name>
    </ligand>
</feature>
<feature type="binding site" evidence="5">
    <location>
        <position position="319"/>
    </location>
    <ligand>
        <name>substrate</name>
    </ligand>
</feature>
<evidence type="ECO:0000256" key="2">
    <source>
        <dbReference type="ARBA" id="ARBA00022490"/>
    </source>
</evidence>
<evidence type="ECO:0000259" key="7">
    <source>
        <dbReference type="Pfam" id="PF10415"/>
    </source>
</evidence>
<evidence type="ECO:0000256" key="3">
    <source>
        <dbReference type="ARBA" id="ARBA00022532"/>
    </source>
</evidence>
<comment type="pathway">
    <text evidence="5">Carbohydrate metabolism; tricarboxylic acid cycle; (S)-malate from fumarate: step 1/1.</text>
</comment>
<dbReference type="NCBIfam" id="NF008909">
    <property type="entry name" value="PRK12273.1"/>
    <property type="match status" value="1"/>
</dbReference>
<feature type="active site" description="Proton donor/acceptor" evidence="5">
    <location>
        <position position="188"/>
    </location>
</feature>
<keyword evidence="2 5" id="KW-0963">Cytoplasm</keyword>
<dbReference type="InterPro" id="IPR020557">
    <property type="entry name" value="Fumarate_lyase_CS"/>
</dbReference>
<organism evidence="8 9">
    <name type="scientific">Luteolibacter algae</name>
    <dbReference type="NCBI Taxonomy" id="454151"/>
    <lineage>
        <taxon>Bacteria</taxon>
        <taxon>Pseudomonadati</taxon>
        <taxon>Verrucomicrobiota</taxon>
        <taxon>Verrucomicrobiia</taxon>
        <taxon>Verrucomicrobiales</taxon>
        <taxon>Verrucomicrobiaceae</taxon>
        <taxon>Luteolibacter</taxon>
    </lineage>
</organism>
<dbReference type="PROSITE" id="PS00163">
    <property type="entry name" value="FUMARATE_LYASES"/>
    <property type="match status" value="1"/>
</dbReference>
<evidence type="ECO:0000256" key="5">
    <source>
        <dbReference type="HAMAP-Rule" id="MF_00743"/>
    </source>
</evidence>
<feature type="binding site" description="in site B" evidence="5">
    <location>
        <begin position="129"/>
        <end position="132"/>
    </location>
    <ligand>
        <name>substrate</name>
    </ligand>
</feature>
<keyword evidence="4 5" id="KW-0456">Lyase</keyword>
<feature type="binding site" evidence="5">
    <location>
        <begin position="139"/>
        <end position="141"/>
    </location>
    <ligand>
        <name>substrate</name>
    </ligand>
</feature>
<comment type="function">
    <text evidence="5">Involved in the TCA cycle. Catalyzes the stereospecific interconversion of fumarate to L-malate.</text>
</comment>
<gene>
    <name evidence="5" type="primary">fumC</name>
    <name evidence="8" type="ORF">ACFSSA_03140</name>
</gene>
<dbReference type="Gene3D" id="1.20.200.10">
    <property type="entry name" value="Fumarase/aspartase (Central domain)"/>
    <property type="match status" value="1"/>
</dbReference>
<dbReference type="HAMAP" id="MF_00743">
    <property type="entry name" value="FumaraseC"/>
    <property type="match status" value="1"/>
</dbReference>
<comment type="subunit">
    <text evidence="5">Homotetramer.</text>
</comment>
<dbReference type="EMBL" id="JBHUIT010000002">
    <property type="protein sequence ID" value="MFD2255659.1"/>
    <property type="molecule type" value="Genomic_DNA"/>
</dbReference>
<sequence>MIETRLEHDSMGELEVPASALYGASTQRAVENFPISGEVVAPALIHAYGLIKEAAALANAELKMLPAELAEGIAAAAREVAEGKHDLHFPVDVFQTGSGTSTNMNVNEVIANLCSRSAGESLASRKPAHPNDHINLGQSSNDTFPTAIHLATCLELRDTLIPALECLQNELSAKAEAFHPVLKIGRTHLMDATPMRLGQEFSGYAKQVERGIDRAHKAIRALLEVPLGGTAIGTGLNRHPDFPDTAIHFLREKTGLELHRAENPFEAQAARDALVEAHGQLNTIATSLFKIANDIRLLGSGPRCSLGEIKLPALQPGSSIMPGKVNPVLCEAVTMVAARVFGNQASVTFCGANGQFELNTFMPLLGQCMLESIKLLAGASTAFAEKCVAGIVADRERCEELIELSLSMVTSLVPLIGYDKAAAIAKASVQTGKTVRQLCREQLDELAISNEQLEAALAPATMADPPETGSQ</sequence>
<feature type="active site" evidence="5">
    <location>
        <position position="318"/>
    </location>
</feature>
<dbReference type="SUPFAM" id="SSF48557">
    <property type="entry name" value="L-aspartase-like"/>
    <property type="match status" value="1"/>
</dbReference>
<protein>
    <recommendedName>
        <fullName evidence="5">Fumarate hydratase class II</fullName>
        <shortName evidence="5">Fumarase C</shortName>
        <ecNumber evidence="5">4.2.1.2</ecNumber>
    </recommendedName>
    <alternativeName>
        <fullName evidence="5">Aerobic fumarase</fullName>
    </alternativeName>
    <alternativeName>
        <fullName evidence="5">Iron-independent fumarase</fullName>
    </alternativeName>
</protein>
<proteinExistence type="inferred from homology"/>
<dbReference type="Gene3D" id="1.10.275.10">
    <property type="entry name" value="Fumarase/aspartase (N-terminal domain)"/>
    <property type="match status" value="1"/>
</dbReference>
<dbReference type="PRINTS" id="PR00149">
    <property type="entry name" value="FUMRATELYASE"/>
</dbReference>
<feature type="binding site" evidence="5">
    <location>
        <position position="187"/>
    </location>
    <ligand>
        <name>substrate</name>
    </ligand>
</feature>
<keyword evidence="3 5" id="KW-0816">Tricarboxylic acid cycle</keyword>
<dbReference type="InterPro" id="IPR000362">
    <property type="entry name" value="Fumarate_lyase_fam"/>
</dbReference>
<dbReference type="RefSeq" id="WP_386818315.1">
    <property type="nucleotide sequence ID" value="NZ_JBHUIT010000002.1"/>
</dbReference>
<dbReference type="InterPro" id="IPR022761">
    <property type="entry name" value="Fumarate_lyase_N"/>
</dbReference>
<evidence type="ECO:0000313" key="8">
    <source>
        <dbReference type="EMBL" id="MFD2255659.1"/>
    </source>
</evidence>
<feature type="site" description="Important for catalytic activity" evidence="5">
    <location>
        <position position="331"/>
    </location>
</feature>
<evidence type="ECO:0000259" key="6">
    <source>
        <dbReference type="Pfam" id="PF00206"/>
    </source>
</evidence>
<accession>A0ABW5D6Q3</accession>
<evidence type="ECO:0000256" key="1">
    <source>
        <dbReference type="ARBA" id="ARBA00009084"/>
    </source>
</evidence>
<feature type="domain" description="Fumarate lyase N-terminal" evidence="6">
    <location>
        <begin position="12"/>
        <end position="342"/>
    </location>
</feature>
<feature type="domain" description="Fumarase C C-terminal" evidence="7">
    <location>
        <begin position="408"/>
        <end position="463"/>
    </location>
</feature>
<comment type="similarity">
    <text evidence="1 5">Belongs to the class-II fumarase/aspartase family. Fumarase subfamily.</text>
</comment>
<dbReference type="PANTHER" id="PTHR11444:SF22">
    <property type="entry name" value="FUMARATE HYDRATASE CLASS II"/>
    <property type="match status" value="1"/>
</dbReference>
<name>A0ABW5D6Q3_9BACT</name>
<dbReference type="EC" id="4.2.1.2" evidence="5"/>
<dbReference type="InterPro" id="IPR018951">
    <property type="entry name" value="Fumarase_C_C"/>
</dbReference>
<evidence type="ECO:0000256" key="4">
    <source>
        <dbReference type="ARBA" id="ARBA00023239"/>
    </source>
</evidence>
<dbReference type="Proteomes" id="UP001597375">
    <property type="component" value="Unassembled WGS sequence"/>
</dbReference>
<dbReference type="InterPro" id="IPR024083">
    <property type="entry name" value="Fumarase/histidase_N"/>
</dbReference>
<comment type="subcellular location">
    <subcellularLocation>
        <location evidence="5">Cytoplasm</location>
    </subcellularLocation>
</comment>
<dbReference type="PRINTS" id="PR00145">
    <property type="entry name" value="ARGSUCLYASE"/>
</dbReference>
<comment type="catalytic activity">
    <reaction evidence="5">
        <text>(S)-malate = fumarate + H2O</text>
        <dbReference type="Rhea" id="RHEA:12460"/>
        <dbReference type="ChEBI" id="CHEBI:15377"/>
        <dbReference type="ChEBI" id="CHEBI:15589"/>
        <dbReference type="ChEBI" id="CHEBI:29806"/>
        <dbReference type="EC" id="4.2.1.2"/>
    </reaction>
</comment>
<evidence type="ECO:0000313" key="9">
    <source>
        <dbReference type="Proteomes" id="UP001597375"/>
    </source>
</evidence>
<dbReference type="CDD" id="cd01362">
    <property type="entry name" value="Fumarase_classII"/>
    <property type="match status" value="1"/>
</dbReference>
<dbReference type="Pfam" id="PF00206">
    <property type="entry name" value="Lyase_1"/>
    <property type="match status" value="1"/>
</dbReference>
<dbReference type="InterPro" id="IPR008948">
    <property type="entry name" value="L-Aspartase-like"/>
</dbReference>
<feature type="binding site" evidence="5">
    <location>
        <begin position="324"/>
        <end position="326"/>
    </location>
    <ligand>
        <name>substrate</name>
    </ligand>
</feature>
<dbReference type="Pfam" id="PF10415">
    <property type="entry name" value="FumaraseC_C"/>
    <property type="match status" value="1"/>
</dbReference>
<keyword evidence="9" id="KW-1185">Reference proteome</keyword>
<dbReference type="Gene3D" id="1.10.40.30">
    <property type="entry name" value="Fumarase/aspartase (C-terminal domain)"/>
    <property type="match status" value="1"/>
</dbReference>
<comment type="caution">
    <text evidence="8">The sequence shown here is derived from an EMBL/GenBank/DDBJ whole genome shotgun (WGS) entry which is preliminary data.</text>
</comment>
<comment type="miscellaneous">
    <text evidence="5">There are 2 substrate-binding sites: the catalytic A site, and the non-catalytic B site that may play a role in the transfer of substrate or product between the active site and the solvent. Alternatively, the B site may bind allosteric effectors.</text>
</comment>
<reference evidence="9" key="1">
    <citation type="journal article" date="2019" name="Int. J. Syst. Evol. Microbiol.">
        <title>The Global Catalogue of Microorganisms (GCM) 10K type strain sequencing project: providing services to taxonomists for standard genome sequencing and annotation.</title>
        <authorList>
            <consortium name="The Broad Institute Genomics Platform"/>
            <consortium name="The Broad Institute Genome Sequencing Center for Infectious Disease"/>
            <person name="Wu L."/>
            <person name="Ma J."/>
        </authorList>
    </citation>
    <scope>NUCLEOTIDE SEQUENCE [LARGE SCALE GENOMIC DNA]</scope>
    <source>
        <strain evidence="9">CGMCC 4.7106</strain>
    </source>
</reference>